<dbReference type="EMBL" id="RCOS01000030">
    <property type="protein sequence ID" value="RSN77697.1"/>
    <property type="molecule type" value="Genomic_DNA"/>
</dbReference>
<protein>
    <submittedName>
        <fullName evidence="5">ABC transporter substrate-binding protein</fullName>
    </submittedName>
</protein>
<reference evidence="5 7" key="1">
    <citation type="submission" date="2018-10" db="EMBL/GenBank/DDBJ databases">
        <title>Co-occurring genomic capacity for anaerobic methane metabolism and dissimilatory sulfite reduction discovered in the Korarchaeota.</title>
        <authorList>
            <person name="Mckay L.J."/>
            <person name="Dlakic M."/>
            <person name="Fields M.W."/>
            <person name="Delmont T.O."/>
            <person name="Eren A.M."/>
            <person name="Jay Z.J."/>
            <person name="Klingelsmith K.B."/>
            <person name="Rusch D.B."/>
            <person name="Inskeep W.P."/>
        </authorList>
    </citation>
    <scope>NUCLEOTIDE SEQUENCE [LARGE SCALE GENOMIC DNA]</scope>
    <source>
        <strain evidence="5 7">MDKW</strain>
    </source>
</reference>
<reference evidence="6 8" key="2">
    <citation type="journal article" date="2019" name="Nat. Microbiol.">
        <title>Wide diversity of methane and short-chain alkane metabolisms in uncultured archaea.</title>
        <authorList>
            <person name="Borrel G."/>
            <person name="Adam P.S."/>
            <person name="McKay L.J."/>
            <person name="Chen L.X."/>
            <person name="Sierra-Garcia I.N."/>
            <person name="Sieber C.M."/>
            <person name="Letourneur Q."/>
            <person name="Ghozlane A."/>
            <person name="Andersen G.L."/>
            <person name="Li W.J."/>
            <person name="Hallam S.J."/>
            <person name="Muyzer G."/>
            <person name="de Oliveira V.M."/>
            <person name="Inskeep W.P."/>
            <person name="Banfield J.F."/>
            <person name="Gribaldo S."/>
        </authorList>
    </citation>
    <scope>NUCLEOTIDE SEQUENCE [LARGE SCALE GENOMIC DNA]</scope>
    <source>
        <strain evidence="6">NM4</strain>
    </source>
</reference>
<dbReference type="PANTHER" id="PTHR30024:SF47">
    <property type="entry name" value="TAURINE-BINDING PERIPLASMIC PROTEIN"/>
    <property type="match status" value="1"/>
</dbReference>
<keyword evidence="4" id="KW-0812">Transmembrane</keyword>
<feature type="transmembrane region" description="Helical" evidence="4">
    <location>
        <begin position="21"/>
        <end position="38"/>
    </location>
</feature>
<dbReference type="EMBL" id="RXII01000035">
    <property type="protein sequence ID" value="RZN62783.1"/>
    <property type="molecule type" value="Genomic_DNA"/>
</dbReference>
<dbReference type="SUPFAM" id="SSF53850">
    <property type="entry name" value="Periplasmic binding protein-like II"/>
    <property type="match status" value="1"/>
</dbReference>
<dbReference type="Proteomes" id="UP000316217">
    <property type="component" value="Unassembled WGS sequence"/>
</dbReference>
<evidence type="ECO:0000256" key="1">
    <source>
        <dbReference type="ARBA" id="ARBA00004418"/>
    </source>
</evidence>
<comment type="similarity">
    <text evidence="2">Belongs to the bacterial solute-binding protein SsuA/TauA family.</text>
</comment>
<dbReference type="GO" id="GO:0042597">
    <property type="term" value="C:periplasmic space"/>
    <property type="evidence" value="ECO:0007669"/>
    <property type="project" value="UniProtKB-SubCell"/>
</dbReference>
<comment type="caution">
    <text evidence="5">The sequence shown here is derived from an EMBL/GenBank/DDBJ whole genome shotgun (WGS) entry which is preliminary data.</text>
</comment>
<keyword evidence="7" id="KW-1185">Reference proteome</keyword>
<keyword evidence="3" id="KW-0732">Signal</keyword>
<evidence type="ECO:0000313" key="8">
    <source>
        <dbReference type="Proteomes" id="UP000316217"/>
    </source>
</evidence>
<evidence type="ECO:0000313" key="5">
    <source>
        <dbReference type="EMBL" id="RSN77697.1"/>
    </source>
</evidence>
<evidence type="ECO:0000256" key="3">
    <source>
        <dbReference type="ARBA" id="ARBA00022729"/>
    </source>
</evidence>
<evidence type="ECO:0000313" key="7">
    <source>
        <dbReference type="Proteomes" id="UP000277582"/>
    </source>
</evidence>
<dbReference type="Proteomes" id="UP000277582">
    <property type="component" value="Unassembled WGS sequence"/>
</dbReference>
<comment type="subcellular location">
    <subcellularLocation>
        <location evidence="1">Periplasm</location>
    </subcellularLocation>
</comment>
<dbReference type="Gene3D" id="3.40.190.10">
    <property type="entry name" value="Periplasmic binding protein-like II"/>
    <property type="match status" value="2"/>
</dbReference>
<dbReference type="AlphaFoldDB" id="A0A429GVF1"/>
<dbReference type="PANTHER" id="PTHR30024">
    <property type="entry name" value="ALIPHATIC SULFONATES-BINDING PROTEIN-RELATED"/>
    <property type="match status" value="1"/>
</dbReference>
<evidence type="ECO:0000313" key="6">
    <source>
        <dbReference type="EMBL" id="RZN62783.1"/>
    </source>
</evidence>
<keyword evidence="4" id="KW-1133">Transmembrane helix</keyword>
<proteinExistence type="inferred from homology"/>
<name>A0A429GVF1_9CREN</name>
<evidence type="ECO:0000256" key="2">
    <source>
        <dbReference type="ARBA" id="ARBA00010742"/>
    </source>
</evidence>
<evidence type="ECO:0000256" key="4">
    <source>
        <dbReference type="SAM" id="Phobius"/>
    </source>
</evidence>
<sequence length="313" mass="35288">MGNKAFIKSLRLFEGDSMKKIILILVFLFLLLTAVLLLNQPRKRIVVGTLQGGISTLDLMPDVDVRYFDKTLDLAQALMRGDVDFAVIPAELVAKIRMMDSDVKIISVDMMQNQAIVVKDISSLEGLRGKRIGVFTPTGTFAMFSSYMSALNITDFKLVDKPPAQLIQAFQKDEVDAVVIWEPYVSKLVGMGGKILVTFRDLWRICGLKGDPVMVVWAARPGIDADSVNKVMKMREKALSEWGNETLVVRVMMDKYGLTAEEASFMYKRVEIVKTGLDEDLKRSIREVWYLAWRGGYIQRDPSEIGEDAFWSP</sequence>
<gene>
    <name evidence="5" type="ORF">D6D85_02435</name>
    <name evidence="6" type="ORF">EF810_01990</name>
</gene>
<organism evidence="5 7">
    <name type="scientific">Candidatus Methanodesulfokora washburnensis</name>
    <dbReference type="NCBI Taxonomy" id="2478471"/>
    <lineage>
        <taxon>Archaea</taxon>
        <taxon>Thermoproteota</taxon>
        <taxon>Candidatus Korarchaeia</taxon>
        <taxon>Candidatus Korarchaeia incertae sedis</taxon>
        <taxon>Candidatus Methanodesulfokora</taxon>
    </lineage>
</organism>
<keyword evidence="4" id="KW-0472">Membrane</keyword>
<accession>A0A429GVF1</accession>
<dbReference type="Pfam" id="PF13379">
    <property type="entry name" value="NMT1_2"/>
    <property type="match status" value="1"/>
</dbReference>